<evidence type="ECO:0000256" key="2">
    <source>
        <dbReference type="SAM" id="Coils"/>
    </source>
</evidence>
<name>R2XJQ6_9ENTE</name>
<dbReference type="SUPFAM" id="SSF48295">
    <property type="entry name" value="TrpR-like"/>
    <property type="match status" value="2"/>
</dbReference>
<dbReference type="OrthoDB" id="9797531at2"/>
<dbReference type="eggNOG" id="COG2963">
    <property type="taxonomic scope" value="Bacteria"/>
</dbReference>
<dbReference type="GO" id="GO:0004803">
    <property type="term" value="F:transposase activity"/>
    <property type="evidence" value="ECO:0007669"/>
    <property type="project" value="InterPro"/>
</dbReference>
<comment type="caution">
    <text evidence="4">The sequence shown here is derived from an EMBL/GenBank/DDBJ whole genome shotgun (WGS) entry which is preliminary data.</text>
</comment>
<gene>
    <name evidence="6" type="ORF">I592_00804</name>
    <name evidence="7" type="ORF">I592_02385</name>
    <name evidence="5" type="ORF">UKC_01582</name>
    <name evidence="4" type="ORF">UKC_03156</name>
</gene>
<dbReference type="EMBL" id="ASWH01000001">
    <property type="protein sequence ID" value="EOW83060.1"/>
    <property type="molecule type" value="Genomic_DNA"/>
</dbReference>
<dbReference type="PATRIC" id="fig|1158614.3.peg.1592"/>
<dbReference type="HOGENOM" id="CLU_027402_17_4_9"/>
<dbReference type="InterPro" id="IPR009057">
    <property type="entry name" value="Homeodomain-like_sf"/>
</dbReference>
<reference evidence="6 9" key="2">
    <citation type="submission" date="2013-03" db="EMBL/GenBank/DDBJ databases">
        <title>The Genome Sequence of Enterococcus gilvus ATCC BAA-350 (PacBio/Illumina hybrid assembly).</title>
        <authorList>
            <consortium name="The Broad Institute Genomics Platform"/>
            <consortium name="The Broad Institute Genome Sequencing Center for Infectious Disease"/>
            <person name="Earl A."/>
            <person name="Russ C."/>
            <person name="Gilmore M."/>
            <person name="Surin D."/>
            <person name="Walker B."/>
            <person name="Young S."/>
            <person name="Zeng Q."/>
            <person name="Gargeya S."/>
            <person name="Fitzgerald M."/>
            <person name="Haas B."/>
            <person name="Abouelleil A."/>
            <person name="Allen A.W."/>
            <person name="Alvarado L."/>
            <person name="Arachchi H.M."/>
            <person name="Berlin A.M."/>
            <person name="Chapman S.B."/>
            <person name="Gainer-Dewar J."/>
            <person name="Goldberg J."/>
            <person name="Griggs A."/>
            <person name="Gujja S."/>
            <person name="Hansen M."/>
            <person name="Howarth C."/>
            <person name="Imamovic A."/>
            <person name="Ireland A."/>
            <person name="Larimer J."/>
            <person name="McCowan C."/>
            <person name="Murphy C."/>
            <person name="Pearson M."/>
            <person name="Poon T.W."/>
            <person name="Priest M."/>
            <person name="Roberts A."/>
            <person name="Saif S."/>
            <person name="Shea T."/>
            <person name="Sisk P."/>
            <person name="Sykes S."/>
            <person name="Wortman J."/>
            <person name="Nusbaum C."/>
            <person name="Birren B."/>
        </authorList>
    </citation>
    <scope>NUCLEOTIDE SEQUENCE [LARGE SCALE GENOMIC DNA]</scope>
    <source>
        <strain evidence="6 9">ATCC BAA-350</strain>
    </source>
</reference>
<dbReference type="GO" id="GO:0043565">
    <property type="term" value="F:sequence-specific DNA binding"/>
    <property type="evidence" value="ECO:0007669"/>
    <property type="project" value="InterPro"/>
</dbReference>
<dbReference type="EMBL" id="AJDQ01000009">
    <property type="protein sequence ID" value="EOI55114.1"/>
    <property type="molecule type" value="Genomic_DNA"/>
</dbReference>
<evidence type="ECO:0000313" key="9">
    <source>
        <dbReference type="Proteomes" id="UP000014160"/>
    </source>
</evidence>
<dbReference type="RefSeq" id="WP_010779997.1">
    <property type="nucleotide sequence ID" value="NZ_ASWH01000001.1"/>
</dbReference>
<dbReference type="Proteomes" id="UP000013750">
    <property type="component" value="Unassembled WGS sequence"/>
</dbReference>
<dbReference type="SUPFAM" id="SSF46689">
    <property type="entry name" value="Homeodomain-like"/>
    <property type="match status" value="1"/>
</dbReference>
<dbReference type="InterPro" id="IPR055247">
    <property type="entry name" value="InsJ-like_HTH"/>
</dbReference>
<reference evidence="4 8" key="1">
    <citation type="submission" date="2013-02" db="EMBL/GenBank/DDBJ databases">
        <title>The Genome Sequence of Enterococcus gilvus ATCC BAA-350.</title>
        <authorList>
            <consortium name="The Broad Institute Genome Sequencing Platform"/>
            <consortium name="The Broad Institute Genome Sequencing Center for Infectious Disease"/>
            <person name="Earl A.M."/>
            <person name="Gilmore M.S."/>
            <person name="Lebreton F."/>
            <person name="Walker B."/>
            <person name="Young S.K."/>
            <person name="Zeng Q."/>
            <person name="Gargeya S."/>
            <person name="Fitzgerald M."/>
            <person name="Haas B."/>
            <person name="Abouelleil A."/>
            <person name="Alvarado L."/>
            <person name="Arachchi H.M."/>
            <person name="Berlin A.M."/>
            <person name="Chapman S.B."/>
            <person name="Dewar J."/>
            <person name="Goldberg J."/>
            <person name="Griggs A."/>
            <person name="Gujja S."/>
            <person name="Hansen M."/>
            <person name="Howarth C."/>
            <person name="Imamovic A."/>
            <person name="Larimer J."/>
            <person name="McCowan C."/>
            <person name="Murphy C."/>
            <person name="Neiman D."/>
            <person name="Pearson M."/>
            <person name="Priest M."/>
            <person name="Roberts A."/>
            <person name="Saif S."/>
            <person name="Shea T."/>
            <person name="Sisk P."/>
            <person name="Sykes S."/>
            <person name="Wortman J."/>
            <person name="Nusbaum C."/>
            <person name="Birren B."/>
        </authorList>
    </citation>
    <scope>NUCLEOTIDE SEQUENCE [LARGE SCALE GENOMIC DNA]</scope>
    <source>
        <strain evidence="4 8">ATCC BAA-350</strain>
    </source>
</reference>
<accession>R2XJQ6</accession>
<evidence type="ECO:0000313" key="5">
    <source>
        <dbReference type="EMBL" id="EOI57366.1"/>
    </source>
</evidence>
<evidence type="ECO:0000313" key="4">
    <source>
        <dbReference type="EMBL" id="EOI55114.1"/>
    </source>
</evidence>
<dbReference type="GO" id="GO:0006313">
    <property type="term" value="P:DNA transposition"/>
    <property type="evidence" value="ECO:0007669"/>
    <property type="project" value="InterPro"/>
</dbReference>
<dbReference type="Pfam" id="PF01527">
    <property type="entry name" value="HTH_Tnp_1"/>
    <property type="match status" value="1"/>
</dbReference>
<proteinExistence type="inferred from homology"/>
<protein>
    <recommendedName>
        <fullName evidence="3">Insertion element IS150 protein InsJ-like helix-turn-helix domain-containing protein</fullName>
    </recommendedName>
</protein>
<dbReference type="InterPro" id="IPR002514">
    <property type="entry name" value="Transposase_8"/>
</dbReference>
<evidence type="ECO:0000259" key="3">
    <source>
        <dbReference type="Pfam" id="PF13518"/>
    </source>
</evidence>
<dbReference type="InterPro" id="IPR036388">
    <property type="entry name" value="WH-like_DNA-bd_sf"/>
</dbReference>
<dbReference type="Gene3D" id="1.10.10.10">
    <property type="entry name" value="Winged helix-like DNA-binding domain superfamily/Winged helix DNA-binding domain"/>
    <property type="match status" value="2"/>
</dbReference>
<evidence type="ECO:0000313" key="8">
    <source>
        <dbReference type="Proteomes" id="UP000013750"/>
    </source>
</evidence>
<dbReference type="PANTHER" id="PTHR33795:SF1">
    <property type="entry name" value="INSERTION ELEMENT IS150 PROTEIN INSJ"/>
    <property type="match status" value="1"/>
</dbReference>
<dbReference type="Pfam" id="PF13518">
    <property type="entry name" value="HTH_28"/>
    <property type="match status" value="1"/>
</dbReference>
<organism evidence="4 8">
    <name type="scientific">Enterococcus gilvus ATCC BAA-350</name>
    <dbReference type="NCBI Taxonomy" id="1158614"/>
    <lineage>
        <taxon>Bacteria</taxon>
        <taxon>Bacillati</taxon>
        <taxon>Bacillota</taxon>
        <taxon>Bacilli</taxon>
        <taxon>Lactobacillales</taxon>
        <taxon>Enterococcaceae</taxon>
        <taxon>Enterococcus</taxon>
    </lineage>
</organism>
<dbReference type="InterPro" id="IPR052057">
    <property type="entry name" value="IS150/IS1296_orfA-like"/>
</dbReference>
<dbReference type="EMBL" id="ASWH01000001">
    <property type="protein sequence ID" value="EOW81509.1"/>
    <property type="molecule type" value="Genomic_DNA"/>
</dbReference>
<evidence type="ECO:0000313" key="6">
    <source>
        <dbReference type="EMBL" id="EOW81509.1"/>
    </source>
</evidence>
<comment type="similarity">
    <text evidence="1">Belongs to the IS150/IS1296 orfA family.</text>
</comment>
<sequence>MSKRSIYSPEEKFQIISEVMDKRRSVNSVAKKHSLSWTTINNWIRKYNDDGIEGLKEATTWNQYDSGQKQEAVLAVINEEMSLYRATTFFQISSTSVLRRWVSRYTNGETLKSTSKGSVPKTMKKGRKTTYQELIEIAQYTIANELNYAQAIEKYDVSYQQVYSWVKKYQQHGEEALKDNRGRNKSSEFLTEEERLKLRVKELEARNKHLEMENDFAKKLQEIQRRNRSSRS</sequence>
<keyword evidence="2" id="KW-0175">Coiled coil</keyword>
<dbReference type="InterPro" id="IPR010921">
    <property type="entry name" value="Trp_repressor/repl_initiator"/>
</dbReference>
<evidence type="ECO:0000256" key="1">
    <source>
        <dbReference type="ARBA" id="ARBA00038232"/>
    </source>
</evidence>
<dbReference type="Proteomes" id="UP000014160">
    <property type="component" value="Unassembled WGS sequence"/>
</dbReference>
<feature type="coiled-coil region" evidence="2">
    <location>
        <begin position="186"/>
        <end position="220"/>
    </location>
</feature>
<dbReference type="EMBL" id="AJDQ01000006">
    <property type="protein sequence ID" value="EOI57366.1"/>
    <property type="molecule type" value="Genomic_DNA"/>
</dbReference>
<keyword evidence="9" id="KW-1185">Reference proteome</keyword>
<dbReference type="AlphaFoldDB" id="R2XJQ6"/>
<feature type="domain" description="Insertion element IS150 protein InsJ-like helix-turn-helix" evidence="3">
    <location>
        <begin position="135"/>
        <end position="185"/>
    </location>
</feature>
<dbReference type="PANTHER" id="PTHR33795">
    <property type="entry name" value="INSERTION ELEMENT IS150 PROTEIN INSJ"/>
    <property type="match status" value="1"/>
</dbReference>
<evidence type="ECO:0000313" key="7">
    <source>
        <dbReference type="EMBL" id="EOW83060.1"/>
    </source>
</evidence>